<accession>A0A4Y2IN42</accession>
<dbReference type="AlphaFoldDB" id="A0A4Y2IN42"/>
<protein>
    <submittedName>
        <fullName evidence="1">Uncharacterized protein</fullName>
    </submittedName>
</protein>
<feature type="non-terminal residue" evidence="1">
    <location>
        <position position="1"/>
    </location>
</feature>
<evidence type="ECO:0000313" key="2">
    <source>
        <dbReference type="Proteomes" id="UP000499080"/>
    </source>
</evidence>
<keyword evidence="2" id="KW-1185">Reference proteome</keyword>
<dbReference type="EMBL" id="BGPR01107279">
    <property type="protein sequence ID" value="GBM79054.1"/>
    <property type="molecule type" value="Genomic_DNA"/>
</dbReference>
<evidence type="ECO:0000313" key="1">
    <source>
        <dbReference type="EMBL" id="GBM79054.1"/>
    </source>
</evidence>
<gene>
    <name evidence="1" type="ORF">AVEN_23589_1</name>
</gene>
<organism evidence="1 2">
    <name type="scientific">Araneus ventricosus</name>
    <name type="common">Orbweaver spider</name>
    <name type="synonym">Epeira ventricosa</name>
    <dbReference type="NCBI Taxonomy" id="182803"/>
    <lineage>
        <taxon>Eukaryota</taxon>
        <taxon>Metazoa</taxon>
        <taxon>Ecdysozoa</taxon>
        <taxon>Arthropoda</taxon>
        <taxon>Chelicerata</taxon>
        <taxon>Arachnida</taxon>
        <taxon>Araneae</taxon>
        <taxon>Araneomorphae</taxon>
        <taxon>Entelegynae</taxon>
        <taxon>Araneoidea</taxon>
        <taxon>Araneidae</taxon>
        <taxon>Araneus</taxon>
    </lineage>
</organism>
<proteinExistence type="predicted"/>
<sequence>IFYDSGGPLARSRFRDRMVSCSRPDSIKELPRKLVWCMLNSVPDILALVGLGSLERGVPAQVSSSLSDSGSKLRGPSQYSPRIASNIIERERF</sequence>
<dbReference type="Proteomes" id="UP000499080">
    <property type="component" value="Unassembled WGS sequence"/>
</dbReference>
<name>A0A4Y2IN42_ARAVE</name>
<reference evidence="1 2" key="1">
    <citation type="journal article" date="2019" name="Sci. Rep.">
        <title>Orb-weaving spider Araneus ventricosus genome elucidates the spidroin gene catalogue.</title>
        <authorList>
            <person name="Kono N."/>
            <person name="Nakamura H."/>
            <person name="Ohtoshi R."/>
            <person name="Moran D.A.P."/>
            <person name="Shinohara A."/>
            <person name="Yoshida Y."/>
            <person name="Fujiwara M."/>
            <person name="Mori M."/>
            <person name="Tomita M."/>
            <person name="Arakawa K."/>
        </authorList>
    </citation>
    <scope>NUCLEOTIDE SEQUENCE [LARGE SCALE GENOMIC DNA]</scope>
</reference>
<comment type="caution">
    <text evidence="1">The sequence shown here is derived from an EMBL/GenBank/DDBJ whole genome shotgun (WGS) entry which is preliminary data.</text>
</comment>